<dbReference type="InterPro" id="IPR009057">
    <property type="entry name" value="Homeodomain-like_sf"/>
</dbReference>
<keyword evidence="3" id="KW-0804">Transcription</keyword>
<evidence type="ECO:0000256" key="2">
    <source>
        <dbReference type="ARBA" id="ARBA00023125"/>
    </source>
</evidence>
<keyword evidence="6" id="KW-1185">Reference proteome</keyword>
<dbReference type="InterPro" id="IPR029062">
    <property type="entry name" value="Class_I_gatase-like"/>
</dbReference>
<dbReference type="PANTHER" id="PTHR43130">
    <property type="entry name" value="ARAC-FAMILY TRANSCRIPTIONAL REGULATOR"/>
    <property type="match status" value="1"/>
</dbReference>
<evidence type="ECO:0000313" key="6">
    <source>
        <dbReference type="Proteomes" id="UP001059597"/>
    </source>
</evidence>
<dbReference type="PROSITE" id="PS00041">
    <property type="entry name" value="HTH_ARAC_FAMILY_1"/>
    <property type="match status" value="1"/>
</dbReference>
<dbReference type="SUPFAM" id="SSF46689">
    <property type="entry name" value="Homeodomain-like"/>
    <property type="match status" value="2"/>
</dbReference>
<proteinExistence type="predicted"/>
<keyword evidence="1" id="KW-0805">Transcription regulation</keyword>
<feature type="domain" description="HTH araC/xylS-type" evidence="4">
    <location>
        <begin position="215"/>
        <end position="313"/>
    </location>
</feature>
<dbReference type="Gene3D" id="1.10.10.60">
    <property type="entry name" value="Homeodomain-like"/>
    <property type="match status" value="1"/>
</dbReference>
<dbReference type="InterPro" id="IPR018060">
    <property type="entry name" value="HTH_AraC"/>
</dbReference>
<dbReference type="SMART" id="SM00342">
    <property type="entry name" value="HTH_ARAC"/>
    <property type="match status" value="1"/>
</dbReference>
<dbReference type="PANTHER" id="PTHR43130:SF3">
    <property type="entry name" value="HTH-TYPE TRANSCRIPTIONAL REGULATOR RV1931C"/>
    <property type="match status" value="1"/>
</dbReference>
<dbReference type="Pfam" id="PF01965">
    <property type="entry name" value="DJ-1_PfpI"/>
    <property type="match status" value="1"/>
</dbReference>
<dbReference type="InterPro" id="IPR018062">
    <property type="entry name" value="HTH_AraC-typ_CS"/>
</dbReference>
<reference evidence="5" key="1">
    <citation type="submission" date="2022-06" db="EMBL/GenBank/DDBJ databases">
        <title>Complete genome sequence of Streptomyces nigrescens HEK616.</title>
        <authorList>
            <person name="Asamizu S."/>
            <person name="Onaka H."/>
        </authorList>
    </citation>
    <scope>NUCLEOTIDE SEQUENCE</scope>
    <source>
        <strain evidence="5">HEK616</strain>
    </source>
</reference>
<dbReference type="SUPFAM" id="SSF52317">
    <property type="entry name" value="Class I glutamine amidotransferase-like"/>
    <property type="match status" value="1"/>
</dbReference>
<sequence length="323" mass="35120">MPSIAVAVTDGIPFFELAIPCHIFGFDRIQTPPGWYDLRVCAIGTDGAGPRTGPWFHARTPYGIEELVTADTVLVPGSADVHGDPPDELVAALREAHRRGARLVSLCSGAFTLAATGLLDGRTAATHWMYAALLAERYPAVTVDSSVLYVDHGDVLTGAGSTAAIDVCLHLVREDFGTETANSLARQLVAPAHRPGGQAQYIETPLPERRDDSLAPLLHWATERLRRPLTVADLARRANTSPRTLVRRFHAATGTTPMQWLQTQRIGRARELLERTDLPVDRVAELSGLGSAANLRRHFTRTVGVPPNDYRRSYRAAGVTRTA</sequence>
<name>A0ABM7ZZ38_STRNI</name>
<organism evidence="5 6">
    <name type="scientific">Streptomyces nigrescens</name>
    <dbReference type="NCBI Taxonomy" id="1920"/>
    <lineage>
        <taxon>Bacteria</taxon>
        <taxon>Bacillati</taxon>
        <taxon>Actinomycetota</taxon>
        <taxon>Actinomycetes</taxon>
        <taxon>Kitasatosporales</taxon>
        <taxon>Streptomycetaceae</taxon>
        <taxon>Streptomyces</taxon>
    </lineage>
</organism>
<dbReference type="CDD" id="cd03137">
    <property type="entry name" value="GATase1_AraC_1"/>
    <property type="match status" value="1"/>
</dbReference>
<dbReference type="RefSeq" id="WP_261955186.1">
    <property type="nucleotide sequence ID" value="NZ_AP026073.1"/>
</dbReference>
<accession>A0ABM7ZZ38</accession>
<dbReference type="Proteomes" id="UP001059597">
    <property type="component" value="Chromosome"/>
</dbReference>
<gene>
    <name evidence="5" type="ORF">HEK616_51070</name>
</gene>
<dbReference type="InterPro" id="IPR002818">
    <property type="entry name" value="DJ-1/PfpI"/>
</dbReference>
<dbReference type="InterPro" id="IPR052158">
    <property type="entry name" value="INH-QAR"/>
</dbReference>
<dbReference type="EMBL" id="AP026073">
    <property type="protein sequence ID" value="BDM71620.1"/>
    <property type="molecule type" value="Genomic_DNA"/>
</dbReference>
<keyword evidence="2" id="KW-0238">DNA-binding</keyword>
<dbReference type="Gene3D" id="3.40.50.880">
    <property type="match status" value="1"/>
</dbReference>
<protein>
    <submittedName>
        <fullName evidence="5">AraC family transcriptional regulator</fullName>
    </submittedName>
</protein>
<evidence type="ECO:0000256" key="1">
    <source>
        <dbReference type="ARBA" id="ARBA00023015"/>
    </source>
</evidence>
<evidence type="ECO:0000256" key="3">
    <source>
        <dbReference type="ARBA" id="ARBA00023163"/>
    </source>
</evidence>
<dbReference type="PROSITE" id="PS01124">
    <property type="entry name" value="HTH_ARAC_FAMILY_2"/>
    <property type="match status" value="1"/>
</dbReference>
<evidence type="ECO:0000259" key="4">
    <source>
        <dbReference type="PROSITE" id="PS01124"/>
    </source>
</evidence>
<evidence type="ECO:0000313" key="5">
    <source>
        <dbReference type="EMBL" id="BDM71620.1"/>
    </source>
</evidence>
<dbReference type="Pfam" id="PF12833">
    <property type="entry name" value="HTH_18"/>
    <property type="match status" value="1"/>
</dbReference>